<organism evidence="1 2">
    <name type="scientific">Candidatus Parvarchaeum acidophilus ARMAN-5</name>
    <dbReference type="NCBI Taxonomy" id="662762"/>
    <lineage>
        <taxon>Archaea</taxon>
        <taxon>Candidatus Parvarchaeota</taxon>
        <taxon>Candidatus Parvarchaeum</taxon>
    </lineage>
</organism>
<dbReference type="Gene3D" id="1.10.340.30">
    <property type="entry name" value="Hypothetical protein, domain 2"/>
    <property type="match status" value="1"/>
</dbReference>
<evidence type="ECO:0000313" key="1">
    <source>
        <dbReference type="EMBL" id="EFD92591.1"/>
    </source>
</evidence>
<name>D6GW17_PARA5</name>
<dbReference type="Proteomes" id="UP000009376">
    <property type="component" value="Unassembled WGS sequence"/>
</dbReference>
<dbReference type="EMBL" id="GG745564">
    <property type="protein sequence ID" value="EFD92591.1"/>
    <property type="molecule type" value="Genomic_DNA"/>
</dbReference>
<dbReference type="PANTHER" id="PTHR10242:SF2">
    <property type="entry name" value="N-GLYCOSYLASE_DNA LYASE"/>
    <property type="match status" value="1"/>
</dbReference>
<sequence length="274" mass="31639">MELDIKGFSLDRTLDAGQIFAFFKEKEHWYSFIDKPIALKQTGSKLEIMGAGKSEIKELLGLNDNIEEVKAEIDKDDFIDKAIRYSGSLRVVKSGLWPATLGFILSIQSNINLILKRIKAMSRFYGNDGEINGMPIKSFPSFDVIYSKGYAALKRFKLGFRTKFVFSAAEYFYRNEISDKFTKEQISRNLFDIDGVGEKVLDCILLYGLHDLSSFPMDVWISRTLSLYYGRILKNAKNYRDKRKAMTDYFGRYAGYAQLFIYDYSRLNSIRSKI</sequence>
<dbReference type="SUPFAM" id="SSF48150">
    <property type="entry name" value="DNA-glycosylase"/>
    <property type="match status" value="1"/>
</dbReference>
<protein>
    <submittedName>
        <fullName evidence="1">8-oxoguanine DNA glycosylase domain protein</fullName>
    </submittedName>
</protein>
<dbReference type="InterPro" id="IPR023170">
    <property type="entry name" value="HhH_base_excis_C"/>
</dbReference>
<dbReference type="PANTHER" id="PTHR10242">
    <property type="entry name" value="8-OXOGUANINE DNA GLYCOSYLASE"/>
    <property type="match status" value="1"/>
</dbReference>
<dbReference type="GO" id="GO:0006281">
    <property type="term" value="P:DNA repair"/>
    <property type="evidence" value="ECO:0007669"/>
    <property type="project" value="InterPro"/>
</dbReference>
<accession>D6GW17</accession>
<dbReference type="AlphaFoldDB" id="D6GW17"/>
<dbReference type="GO" id="GO:0003824">
    <property type="term" value="F:catalytic activity"/>
    <property type="evidence" value="ECO:0007669"/>
    <property type="project" value="InterPro"/>
</dbReference>
<proteinExistence type="predicted"/>
<gene>
    <name evidence="1" type="ORF">BJBARM5_0690</name>
</gene>
<dbReference type="SUPFAM" id="SSF55945">
    <property type="entry name" value="TATA-box binding protein-like"/>
    <property type="match status" value="1"/>
</dbReference>
<evidence type="ECO:0000313" key="2">
    <source>
        <dbReference type="Proteomes" id="UP000009376"/>
    </source>
</evidence>
<dbReference type="Gene3D" id="3.30.310.260">
    <property type="match status" value="1"/>
</dbReference>
<reference evidence="1 2" key="1">
    <citation type="journal article" date="2010" name="Proc. Natl. Acad. Sci. U.S.A.">
        <title>Enigmatic, ultrasmall, uncultivated Archaea.</title>
        <authorList>
            <person name="Baker B.J."/>
            <person name="Comolli L.R."/>
            <person name="Dick G.J."/>
            <person name="Hauser L.J."/>
            <person name="Hyatt D."/>
            <person name="Dill B.D."/>
            <person name="Land M.L."/>
            <person name="Verberkmoes N.C."/>
            <person name="Hettich R.L."/>
            <person name="Banfield J.F."/>
        </authorList>
    </citation>
    <scope>NUCLEOTIDE SEQUENCE [LARGE SCALE GENOMIC DNA]</scope>
</reference>
<dbReference type="InterPro" id="IPR011257">
    <property type="entry name" value="DNA_glycosylase"/>
</dbReference>
<dbReference type="InterPro" id="IPR052054">
    <property type="entry name" value="Oxidative_DNA_repair_enzyme"/>
</dbReference>
<dbReference type="Gene3D" id="1.10.1670.10">
    <property type="entry name" value="Helix-hairpin-Helix base-excision DNA repair enzymes (C-terminal)"/>
    <property type="match status" value="1"/>
</dbReference>